<dbReference type="EMBL" id="JBHRTR010000031">
    <property type="protein sequence ID" value="MFC3229441.1"/>
    <property type="molecule type" value="Genomic_DNA"/>
</dbReference>
<gene>
    <name evidence="2" type="ORF">ACFOGJ_19495</name>
</gene>
<keyword evidence="3" id="KW-1185">Reference proteome</keyword>
<dbReference type="Gene3D" id="1.20.1330.10">
    <property type="entry name" value="f41 fragment of flagellin, N-terminal domain"/>
    <property type="match status" value="1"/>
</dbReference>
<evidence type="ECO:0000313" key="3">
    <source>
        <dbReference type="Proteomes" id="UP001595528"/>
    </source>
</evidence>
<accession>A0ABV7L451</accession>
<feature type="coiled-coil region" evidence="1">
    <location>
        <begin position="55"/>
        <end position="82"/>
    </location>
</feature>
<evidence type="ECO:0008006" key="4">
    <source>
        <dbReference type="Google" id="ProtNLM"/>
    </source>
</evidence>
<evidence type="ECO:0000313" key="2">
    <source>
        <dbReference type="EMBL" id="MFC3229441.1"/>
    </source>
</evidence>
<protein>
    <recommendedName>
        <fullName evidence="4">Flagellin</fullName>
    </recommendedName>
</protein>
<evidence type="ECO:0000256" key="1">
    <source>
        <dbReference type="SAM" id="Coils"/>
    </source>
</evidence>
<comment type="caution">
    <text evidence="2">The sequence shown here is derived from an EMBL/GenBank/DDBJ whole genome shotgun (WGS) entry which is preliminary data.</text>
</comment>
<organism evidence="2 3">
    <name type="scientific">Marinibaculum pumilum</name>
    <dbReference type="NCBI Taxonomy" id="1766165"/>
    <lineage>
        <taxon>Bacteria</taxon>
        <taxon>Pseudomonadati</taxon>
        <taxon>Pseudomonadota</taxon>
        <taxon>Alphaproteobacteria</taxon>
        <taxon>Rhodospirillales</taxon>
        <taxon>Rhodospirillaceae</taxon>
        <taxon>Marinibaculum</taxon>
    </lineage>
</organism>
<dbReference type="PANTHER" id="PTHR42792">
    <property type="entry name" value="FLAGELLIN"/>
    <property type="match status" value="1"/>
</dbReference>
<proteinExistence type="predicted"/>
<dbReference type="PANTHER" id="PTHR42792:SF1">
    <property type="entry name" value="FLAGELLAR HOOK-ASSOCIATED PROTEIN 3"/>
    <property type="match status" value="1"/>
</dbReference>
<keyword evidence="1" id="KW-0175">Coiled coil</keyword>
<reference evidence="3" key="1">
    <citation type="journal article" date="2019" name="Int. J. Syst. Evol. Microbiol.">
        <title>The Global Catalogue of Microorganisms (GCM) 10K type strain sequencing project: providing services to taxonomists for standard genome sequencing and annotation.</title>
        <authorList>
            <consortium name="The Broad Institute Genomics Platform"/>
            <consortium name="The Broad Institute Genome Sequencing Center for Infectious Disease"/>
            <person name="Wu L."/>
            <person name="Ma J."/>
        </authorList>
    </citation>
    <scope>NUCLEOTIDE SEQUENCE [LARGE SCALE GENOMIC DNA]</scope>
    <source>
        <strain evidence="3">KCTC 42964</strain>
    </source>
</reference>
<dbReference type="Proteomes" id="UP001595528">
    <property type="component" value="Unassembled WGS sequence"/>
</dbReference>
<dbReference type="RefSeq" id="WP_379903634.1">
    <property type="nucleotide sequence ID" value="NZ_JBHRTR010000031.1"/>
</dbReference>
<dbReference type="SUPFAM" id="SSF64518">
    <property type="entry name" value="Phase 1 flagellin"/>
    <property type="match status" value="1"/>
</dbReference>
<name>A0ABV7L451_9PROT</name>
<dbReference type="InterPro" id="IPR001492">
    <property type="entry name" value="Flagellin"/>
</dbReference>
<sequence length="341" mass="37281">MPINRLSNIAQNNLQLFQIRTAQMRLADLETQITSGKKSQNYSGISREVPALLAAENELAKIKRYEENIVTAEARLELSEANLGGMQDIAEQMKQITNITPVNYDLVGEQSQNFLALFADLMNAQDSTRYLFGGTATGTPPVTIYEPGTGPVPDPANPTGQTIFGSPAADGALSNAGYRFQINATGADTDTRVQVNESLQVTVQYTATNNNGAANVTNSFQEMLTALVSLADISNTALYPAPAQTDVDTARNHINNAITGSTGNYRSFTEMRTSLSTTNKTLDEIKNNFYNIKNISQNTVMRVEDVDDTEAAIRLREEMVQLEATYSAVQQISRLTLLDYL</sequence>